<evidence type="ECO:0000256" key="1">
    <source>
        <dbReference type="ARBA" id="ARBA00004651"/>
    </source>
</evidence>
<dbReference type="PANTHER" id="PTHR34697">
    <property type="entry name" value="PHOSPHATIDYLGLYCEROL LYSYLTRANSFERASE"/>
    <property type="match status" value="1"/>
</dbReference>
<organism evidence="9 10">
    <name type="scientific">Pedobacter hiemivivus</name>
    <dbReference type="NCBI Taxonomy" id="2530454"/>
    <lineage>
        <taxon>Bacteria</taxon>
        <taxon>Pseudomonadati</taxon>
        <taxon>Bacteroidota</taxon>
        <taxon>Sphingobacteriia</taxon>
        <taxon>Sphingobacteriales</taxon>
        <taxon>Sphingobacteriaceae</taxon>
        <taxon>Pedobacter</taxon>
    </lineage>
</organism>
<evidence type="ECO:0000256" key="4">
    <source>
        <dbReference type="ARBA" id="ARBA00022692"/>
    </source>
</evidence>
<evidence type="ECO:0000256" key="7">
    <source>
        <dbReference type="SAM" id="Phobius"/>
    </source>
</evidence>
<dbReference type="Pfam" id="PF03706">
    <property type="entry name" value="LPG_synthase_TM"/>
    <property type="match status" value="1"/>
</dbReference>
<keyword evidence="2" id="KW-1003">Cell membrane</keyword>
<dbReference type="OrthoDB" id="145485at2"/>
<feature type="transmembrane region" description="Helical" evidence="7">
    <location>
        <begin position="220"/>
        <end position="245"/>
    </location>
</feature>
<dbReference type="EMBL" id="SJSM01000004">
    <property type="protein sequence ID" value="TCC97027.1"/>
    <property type="molecule type" value="Genomic_DNA"/>
</dbReference>
<protein>
    <submittedName>
        <fullName evidence="9">Lysylphosphatidylglycerol synthetase family protein</fullName>
    </submittedName>
</protein>
<feature type="transmembrane region" description="Helical" evidence="7">
    <location>
        <begin position="251"/>
        <end position="271"/>
    </location>
</feature>
<keyword evidence="3" id="KW-0808">Transferase</keyword>
<comment type="caution">
    <text evidence="9">The sequence shown here is derived from an EMBL/GenBank/DDBJ whole genome shotgun (WGS) entry which is preliminary data.</text>
</comment>
<accession>A0A4R0NBM9</accession>
<feature type="transmembrane region" description="Helical" evidence="7">
    <location>
        <begin position="135"/>
        <end position="157"/>
    </location>
</feature>
<dbReference type="GO" id="GO:0016755">
    <property type="term" value="F:aminoacyltransferase activity"/>
    <property type="evidence" value="ECO:0007669"/>
    <property type="project" value="TreeGrafter"/>
</dbReference>
<keyword evidence="10" id="KW-1185">Reference proteome</keyword>
<evidence type="ECO:0000256" key="2">
    <source>
        <dbReference type="ARBA" id="ARBA00022475"/>
    </source>
</evidence>
<feature type="transmembrane region" description="Helical" evidence="7">
    <location>
        <begin position="325"/>
        <end position="345"/>
    </location>
</feature>
<feature type="transmembrane region" description="Helical" evidence="7">
    <location>
        <begin position="453"/>
        <end position="471"/>
    </location>
</feature>
<feature type="transmembrane region" description="Helical" evidence="7">
    <location>
        <begin position="283"/>
        <end position="305"/>
    </location>
</feature>
<reference evidence="9 10" key="1">
    <citation type="submission" date="2019-02" db="EMBL/GenBank/DDBJ databases">
        <title>Pedobacter sp. RP-3-8 sp. nov., isolated from Arctic soil.</title>
        <authorList>
            <person name="Dahal R.H."/>
        </authorList>
    </citation>
    <scope>NUCLEOTIDE SEQUENCE [LARGE SCALE GENOMIC DNA]</scope>
    <source>
        <strain evidence="9 10">RP-3-8</strain>
    </source>
</reference>
<feature type="transmembrane region" description="Helical" evidence="7">
    <location>
        <begin position="417"/>
        <end position="433"/>
    </location>
</feature>
<gene>
    <name evidence="9" type="ORF">EZ444_09210</name>
</gene>
<feature type="domain" description="Phosphatidylglycerol lysyltransferase C-terminal" evidence="8">
    <location>
        <begin position="549"/>
        <end position="842"/>
    </location>
</feature>
<keyword evidence="5 7" id="KW-1133">Transmembrane helix</keyword>
<feature type="transmembrane region" description="Helical" evidence="7">
    <location>
        <begin position="516"/>
        <end position="535"/>
    </location>
</feature>
<evidence type="ECO:0000256" key="5">
    <source>
        <dbReference type="ARBA" id="ARBA00022989"/>
    </source>
</evidence>
<feature type="transmembrane region" description="Helical" evidence="7">
    <location>
        <begin position="366"/>
        <end position="389"/>
    </location>
</feature>
<comment type="subcellular location">
    <subcellularLocation>
        <location evidence="1">Cell membrane</location>
        <topology evidence="1">Multi-pass membrane protein</topology>
    </subcellularLocation>
</comment>
<dbReference type="GO" id="GO:0055091">
    <property type="term" value="P:phospholipid homeostasis"/>
    <property type="evidence" value="ECO:0007669"/>
    <property type="project" value="TreeGrafter"/>
</dbReference>
<dbReference type="Pfam" id="PF09924">
    <property type="entry name" value="LPG_synthase_C"/>
    <property type="match status" value="1"/>
</dbReference>
<feature type="transmembrane region" description="Helical" evidence="7">
    <location>
        <begin position="16"/>
        <end position="34"/>
    </location>
</feature>
<dbReference type="AlphaFoldDB" id="A0A4R0NBM9"/>
<evidence type="ECO:0000313" key="9">
    <source>
        <dbReference type="EMBL" id="TCC97027.1"/>
    </source>
</evidence>
<dbReference type="InterPro" id="IPR051211">
    <property type="entry name" value="PG_lysyltransferase"/>
</dbReference>
<feature type="transmembrane region" description="Helical" evidence="7">
    <location>
        <begin position="395"/>
        <end position="412"/>
    </location>
</feature>
<dbReference type="PANTHER" id="PTHR34697:SF2">
    <property type="entry name" value="PHOSPHATIDYLGLYCEROL LYSYLTRANSFERASE"/>
    <property type="match status" value="1"/>
</dbReference>
<evidence type="ECO:0000259" key="8">
    <source>
        <dbReference type="Pfam" id="PF09924"/>
    </source>
</evidence>
<dbReference type="InterPro" id="IPR022791">
    <property type="entry name" value="L-PG_synthase/AglD"/>
</dbReference>
<feature type="transmembrane region" description="Helical" evidence="7">
    <location>
        <begin position="95"/>
        <end position="115"/>
    </location>
</feature>
<proteinExistence type="predicted"/>
<evidence type="ECO:0000313" key="10">
    <source>
        <dbReference type="Proteomes" id="UP000291117"/>
    </source>
</evidence>
<evidence type="ECO:0000256" key="3">
    <source>
        <dbReference type="ARBA" id="ARBA00022679"/>
    </source>
</evidence>
<keyword evidence="4 7" id="KW-0812">Transmembrane</keyword>
<feature type="transmembrane region" description="Helical" evidence="7">
    <location>
        <begin position="169"/>
        <end position="188"/>
    </location>
</feature>
<dbReference type="InterPro" id="IPR024320">
    <property type="entry name" value="LPG_synthase_C"/>
</dbReference>
<dbReference type="Proteomes" id="UP000291117">
    <property type="component" value="Unassembled WGS sequence"/>
</dbReference>
<dbReference type="RefSeq" id="WP_131608439.1">
    <property type="nucleotide sequence ID" value="NZ_SJSM01000004.1"/>
</dbReference>
<evidence type="ECO:0000256" key="6">
    <source>
        <dbReference type="ARBA" id="ARBA00023136"/>
    </source>
</evidence>
<name>A0A4R0NBM9_9SPHI</name>
<sequence length="862" mass="97405">MNKAKLYISKLVYNKFFWQLFVAIFMIAMAVFFIRQEHIEIIKIKDQLSRSHPLYIFLGIILTLVYIAAQGLMYVHSFKALNKPLSLALATQLFLKRNLVSIFLPAGGFSSLVFFTKEIEKKGVTKSQIHLASTLFGFCSILSVVVVAIPVLAIALLFTKIGTAELLSFGFLLILTAAFILLIYSVSIKGRAYRWLSRIRPSLSTVLDDMVNEKINRRQFWITLLVSIGIEVIGIVHLYISMLALGLDASWPAAIIGYIVMVILLIASPFLRGLGAIEVSLTFVLQQFGFSILAAATITLLFRFFEFWLPLLVGLFSFITKKDNVILRILPACIILILGLVNIISAITPAIPARLRMVKDLLPEDLIVTSNTLVLVFGLILVIISIFLLQGSKRAWYAAIFLAVFSFFGHLIKAADYEEAVLAFIAGSALLYTRKSYRLRPNARLVAIDYMVLMYAVLVVLAYGVLGFYFIDKKHFGIDFHIMQALKAVLQLFFLIDDHGMTPLTRFGERFQDSIYIAGAAVILFVVFSLLRPYFSKPYNSTEDFDLARKLLDKYGASALDYFKVYPDKFLFFNATKTAFISFKLTRHFAIVLEDPVAETEVERTAVMVSFEDFCGQNGFISAYYRVPEQSLGMYTAMGYKHIPIGEEAVLNLTTFTLDGGKMKTTRSAISRLTAEGYCLKVYKEPIKEGLLQKLERVSDNWLDALNQKEVAFTQGVFDTSILKTQTIITVEDGEEKVYAFLNLIPDYAAGEATYDLIRKVCDAPNGVLDMLLAKTFIYLKEEGYTAVNMGLAPLSGMDKVNITQKTIKYAYENFKMFGQFKGLRKYKEKFYPNWNKKYLIYSHNYHLLQVPSALKRVSEGK</sequence>
<keyword evidence="6 7" id="KW-0472">Membrane</keyword>
<feature type="transmembrane region" description="Helical" evidence="7">
    <location>
        <begin position="54"/>
        <end position="75"/>
    </location>
</feature>
<dbReference type="GO" id="GO:0005886">
    <property type="term" value="C:plasma membrane"/>
    <property type="evidence" value="ECO:0007669"/>
    <property type="project" value="UniProtKB-SubCell"/>
</dbReference>